<dbReference type="Proteomes" id="UP000287798">
    <property type="component" value="Unassembled WGS sequence"/>
</dbReference>
<gene>
    <name evidence="1" type="ORF">D6C00_06265</name>
</gene>
<reference evidence="1 2" key="1">
    <citation type="journal article" date="2010" name="Int. J. Syst. Evol. Microbiol.">
        <title>Thiohalobacter thiocyanaticus gen. nov., sp. nov., a moderately halophilic, sulfur-oxidizing gammaproteobacterium from hypersaline lakes, that utilizes thiocyanate.</title>
        <authorList>
            <person name="Sorokin D.Y."/>
            <person name="Kovaleva O.L."/>
            <person name="Tourova T.P."/>
            <person name="Muyzer G."/>
        </authorList>
    </citation>
    <scope>NUCLEOTIDE SEQUENCE [LARGE SCALE GENOMIC DNA]</scope>
    <source>
        <strain evidence="1 2">Hrh1</strain>
    </source>
</reference>
<comment type="caution">
    <text evidence="1">The sequence shown here is derived from an EMBL/GenBank/DDBJ whole genome shotgun (WGS) entry which is preliminary data.</text>
</comment>
<keyword evidence="2" id="KW-1185">Reference proteome</keyword>
<protein>
    <submittedName>
        <fullName evidence="1">Uncharacterized protein</fullName>
    </submittedName>
</protein>
<evidence type="ECO:0000313" key="2">
    <source>
        <dbReference type="Proteomes" id="UP000287798"/>
    </source>
</evidence>
<organism evidence="1 2">
    <name type="scientific">Thiohalobacter thiocyanaticus</name>
    <dbReference type="NCBI Taxonomy" id="585455"/>
    <lineage>
        <taxon>Bacteria</taxon>
        <taxon>Pseudomonadati</taxon>
        <taxon>Pseudomonadota</taxon>
        <taxon>Gammaproteobacteria</taxon>
        <taxon>Thiohalobacterales</taxon>
        <taxon>Thiohalobacteraceae</taxon>
        <taxon>Thiohalobacter</taxon>
    </lineage>
</organism>
<dbReference type="EMBL" id="QZMU01000001">
    <property type="protein sequence ID" value="RRQ21583.1"/>
    <property type="molecule type" value="Genomic_DNA"/>
</dbReference>
<evidence type="ECO:0000313" key="1">
    <source>
        <dbReference type="EMBL" id="RRQ21583.1"/>
    </source>
</evidence>
<accession>A0A426QIK8</accession>
<proteinExistence type="predicted"/>
<dbReference type="AlphaFoldDB" id="A0A426QIK8"/>
<name>A0A426QIK8_9GAMM</name>
<sequence>MRSALNAFMPFRVEGQAKRIIQCLAGRQTLDLRLRGDDAAEVAAIHEDGNWEAVVSPVTD</sequence>